<feature type="transmembrane region" description="Helical" evidence="1">
    <location>
        <begin position="298"/>
        <end position="320"/>
    </location>
</feature>
<keyword evidence="1" id="KW-1133">Transmembrane helix</keyword>
<dbReference type="PANTHER" id="PTHR23028">
    <property type="entry name" value="ACETYLTRANSFERASE"/>
    <property type="match status" value="1"/>
</dbReference>
<reference evidence="3 4" key="1">
    <citation type="submission" date="2015-07" db="EMBL/GenBank/DDBJ databases">
        <title>Genome analysis of myxobacterium Chondromyces crocatus Cm c5 reveals a high potential for natural compound synthesis and the genetic basis for the loss of fruiting body formation.</title>
        <authorList>
            <person name="Zaburannyi N."/>
            <person name="Bunk B."/>
            <person name="Maier J."/>
            <person name="Overmann J."/>
            <person name="Mueller R."/>
        </authorList>
    </citation>
    <scope>NUCLEOTIDE SEQUENCE [LARGE SCALE GENOMIC DNA]</scope>
    <source>
        <strain evidence="3 4">Cm c5</strain>
    </source>
</reference>
<dbReference type="GO" id="GO:0016020">
    <property type="term" value="C:membrane"/>
    <property type="evidence" value="ECO:0007669"/>
    <property type="project" value="TreeGrafter"/>
</dbReference>
<dbReference type="PANTHER" id="PTHR23028:SF53">
    <property type="entry name" value="ACYL_TRANSF_3 DOMAIN-CONTAINING PROTEIN"/>
    <property type="match status" value="1"/>
</dbReference>
<evidence type="ECO:0000313" key="4">
    <source>
        <dbReference type="Proteomes" id="UP000067626"/>
    </source>
</evidence>
<dbReference type="Pfam" id="PF01757">
    <property type="entry name" value="Acyl_transf_3"/>
    <property type="match status" value="1"/>
</dbReference>
<feature type="transmembrane region" description="Helical" evidence="1">
    <location>
        <begin position="373"/>
        <end position="397"/>
    </location>
</feature>
<dbReference type="RefSeq" id="WP_050431081.1">
    <property type="nucleotide sequence ID" value="NZ_CP012159.1"/>
</dbReference>
<evidence type="ECO:0000313" key="3">
    <source>
        <dbReference type="EMBL" id="AKT38910.1"/>
    </source>
</evidence>
<dbReference type="GO" id="GO:0000271">
    <property type="term" value="P:polysaccharide biosynthetic process"/>
    <property type="evidence" value="ECO:0007669"/>
    <property type="project" value="TreeGrafter"/>
</dbReference>
<dbReference type="InterPro" id="IPR002656">
    <property type="entry name" value="Acyl_transf_3_dom"/>
</dbReference>
<feature type="transmembrane region" description="Helical" evidence="1">
    <location>
        <begin position="202"/>
        <end position="221"/>
    </location>
</feature>
<dbReference type="KEGG" id="ccro:CMC5_030570"/>
<feature type="transmembrane region" description="Helical" evidence="1">
    <location>
        <begin position="124"/>
        <end position="142"/>
    </location>
</feature>
<dbReference type="Proteomes" id="UP000067626">
    <property type="component" value="Chromosome"/>
</dbReference>
<feature type="domain" description="Acyltransferase 3" evidence="2">
    <location>
        <begin position="40"/>
        <end position="389"/>
    </location>
</feature>
<organism evidence="3 4">
    <name type="scientific">Chondromyces crocatus</name>
    <dbReference type="NCBI Taxonomy" id="52"/>
    <lineage>
        <taxon>Bacteria</taxon>
        <taxon>Pseudomonadati</taxon>
        <taxon>Myxococcota</taxon>
        <taxon>Polyangia</taxon>
        <taxon>Polyangiales</taxon>
        <taxon>Polyangiaceae</taxon>
        <taxon>Chondromyces</taxon>
    </lineage>
</organism>
<dbReference type="GO" id="GO:0016747">
    <property type="term" value="F:acyltransferase activity, transferring groups other than amino-acyl groups"/>
    <property type="evidence" value="ECO:0007669"/>
    <property type="project" value="InterPro"/>
</dbReference>
<evidence type="ECO:0000256" key="1">
    <source>
        <dbReference type="SAM" id="Phobius"/>
    </source>
</evidence>
<accession>A0A0K1EDF7</accession>
<gene>
    <name evidence="3" type="ORF">CMC5_030570</name>
</gene>
<dbReference type="InterPro" id="IPR050879">
    <property type="entry name" value="Acyltransferase_3"/>
</dbReference>
<dbReference type="EMBL" id="CP012159">
    <property type="protein sequence ID" value="AKT38910.1"/>
    <property type="molecule type" value="Genomic_DNA"/>
</dbReference>
<dbReference type="AlphaFoldDB" id="A0A0K1EDF7"/>
<dbReference type="OrthoDB" id="5501619at2"/>
<feature type="transmembrane region" description="Helical" evidence="1">
    <location>
        <begin position="80"/>
        <end position="103"/>
    </location>
</feature>
<sequence>MHYPLSASMTAVAPALAAPDRARSLRSFFSLDLLDNRYPALHGLRVLAIISVVQYHVTWIFAAERQLALPRSFVDGSLTIFFGMDLFFMLSGFLIGSILLRSLQDSGTQNIRRFYIRRIFRTFPSYYVVLTTLALTLPLTAAQKKNLVFEYLYGTNFLELAPDHVVMVWGWSLSLEEQFYLTVPLLFFVLHRIRSDKARIGLLGAIWISALIVRLVVYFRYAPWNDIVLYKALYFRTHSRFDTLVSGVLLAFVHARYGERIGRWLEAPFHRAVLALPSLSCLWILLRPDLFGVEHVQIVRIFAWGTLTSIMYFGALLLLLHSDGWIQRELSRPYFRKIATLGYGVYLVHIPIIDHLVMPAVHALLDRQVSLAWLWPASLLATMLVSLAIGYVLHVLIEKPSLWFRQRLAA</sequence>
<feature type="transmembrane region" description="Helical" evidence="1">
    <location>
        <begin position="168"/>
        <end position="190"/>
    </location>
</feature>
<keyword evidence="1" id="KW-0472">Membrane</keyword>
<evidence type="ECO:0000259" key="2">
    <source>
        <dbReference type="Pfam" id="PF01757"/>
    </source>
</evidence>
<keyword evidence="1" id="KW-0812">Transmembrane</keyword>
<proteinExistence type="predicted"/>
<name>A0A0K1EDF7_CHOCO</name>
<protein>
    <recommendedName>
        <fullName evidence="2">Acyltransferase 3 domain-containing protein</fullName>
    </recommendedName>
</protein>
<dbReference type="STRING" id="52.CMC5_030570"/>
<feature type="transmembrane region" description="Helical" evidence="1">
    <location>
        <begin position="341"/>
        <end position="361"/>
    </location>
</feature>
<keyword evidence="4" id="KW-1185">Reference proteome</keyword>